<dbReference type="GO" id="GO:0005829">
    <property type="term" value="C:cytosol"/>
    <property type="evidence" value="ECO:0007669"/>
    <property type="project" value="TreeGrafter"/>
</dbReference>
<feature type="region of interest" description="RNA binding; important for wobble base 34 recognition" evidence="7">
    <location>
        <begin position="286"/>
        <end position="290"/>
    </location>
</feature>
<evidence type="ECO:0000256" key="6">
    <source>
        <dbReference type="ARBA" id="ARBA00050112"/>
    </source>
</evidence>
<feature type="binding site" evidence="7">
    <location>
        <position position="324"/>
    </location>
    <ligand>
        <name>Zn(2+)</name>
        <dbReference type="ChEBI" id="CHEBI:29105"/>
    </ligand>
</feature>
<dbReference type="GO" id="GO:0008479">
    <property type="term" value="F:tRNA-guanosine(34) queuine transglycosylase activity"/>
    <property type="evidence" value="ECO:0007669"/>
    <property type="project" value="UniProtKB-UniRule"/>
</dbReference>
<keyword evidence="1 7" id="KW-0328">Glycosyltransferase</keyword>
<feature type="binding site" evidence="7">
    <location>
        <position position="321"/>
    </location>
    <ligand>
        <name>Zn(2+)</name>
        <dbReference type="ChEBI" id="CHEBI:29105"/>
    </ligand>
</feature>
<comment type="function">
    <text evidence="7">Catalyzes the base-exchange of a guanine (G) residue with the queuine precursor 7-aminomethyl-7-deazaguanine (PreQ1) at position 34 (anticodon wobble position) in tRNAs with GU(N) anticodons (tRNA-Asp, -Asn, -His and -Tyr). Catalysis occurs through a double-displacement mechanism. The nucleophile active site attacks the C1' of nucleotide 34 to detach the guanine base from the RNA, forming a covalent enzyme-RNA intermediate. The proton acceptor active site deprotonates the incoming PreQ1, allowing a nucleophilic attack on the C1' of the ribose to form the product. After dissociation, two additional enzymatic reactions on the tRNA convert PreQ1 to queuine (Q), resulting in the hypermodified nucleoside queuosine (7-(((4,5-cis-dihydroxy-2-cyclopenten-1-yl)amino)methyl)-7-deazaguanosine).</text>
</comment>
<dbReference type="InterPro" id="IPR050076">
    <property type="entry name" value="ArchSynthase1/Queuine_TRR"/>
</dbReference>
<feature type="binding site" evidence="7">
    <location>
        <begin position="108"/>
        <end position="112"/>
    </location>
    <ligand>
        <name>substrate</name>
    </ligand>
</feature>
<evidence type="ECO:0000256" key="7">
    <source>
        <dbReference type="HAMAP-Rule" id="MF_00168"/>
    </source>
</evidence>
<accession>A0A9D1ZYX8</accession>
<dbReference type="HAMAP" id="MF_00168">
    <property type="entry name" value="Q_tRNA_Tgt"/>
    <property type="match status" value="1"/>
</dbReference>
<dbReference type="PANTHER" id="PTHR46499">
    <property type="entry name" value="QUEUINE TRNA-RIBOSYLTRANSFERASE"/>
    <property type="match status" value="1"/>
</dbReference>
<name>A0A9D1ZYX8_9FIRM</name>
<keyword evidence="2 7" id="KW-0808">Transferase</keyword>
<dbReference type="Gene3D" id="3.20.20.105">
    <property type="entry name" value="Queuine tRNA-ribosyltransferase-like"/>
    <property type="match status" value="1"/>
</dbReference>
<evidence type="ECO:0000256" key="4">
    <source>
        <dbReference type="ARBA" id="ARBA00022785"/>
    </source>
</evidence>
<dbReference type="GO" id="GO:0046872">
    <property type="term" value="F:metal ion binding"/>
    <property type="evidence" value="ECO:0007669"/>
    <property type="project" value="UniProtKB-KW"/>
</dbReference>
<feature type="binding site" evidence="7">
    <location>
        <position position="319"/>
    </location>
    <ligand>
        <name>Zn(2+)</name>
        <dbReference type="ChEBI" id="CHEBI:29105"/>
    </ligand>
</feature>
<comment type="similarity">
    <text evidence="7">Belongs to the queuine tRNA-ribosyltransferase family.</text>
</comment>
<feature type="active site" description="Proton acceptor" evidence="7">
    <location>
        <position position="108"/>
    </location>
</feature>
<feature type="domain" description="tRNA-guanine(15) transglycosylase-like" evidence="8">
    <location>
        <begin position="29"/>
        <end position="382"/>
    </location>
</feature>
<feature type="active site" description="Nucleophile" evidence="7">
    <location>
        <position position="281"/>
    </location>
</feature>
<keyword evidence="3 7" id="KW-0819">tRNA processing</keyword>
<evidence type="ECO:0000313" key="10">
    <source>
        <dbReference type="Proteomes" id="UP000886750"/>
    </source>
</evidence>
<proteinExistence type="inferred from homology"/>
<feature type="binding site" evidence="7">
    <location>
        <position position="162"/>
    </location>
    <ligand>
        <name>substrate</name>
    </ligand>
</feature>
<dbReference type="SUPFAM" id="SSF51713">
    <property type="entry name" value="tRNA-guanine transglycosylase"/>
    <property type="match status" value="1"/>
</dbReference>
<feature type="region of interest" description="RNA binding" evidence="7">
    <location>
        <begin position="262"/>
        <end position="268"/>
    </location>
</feature>
<comment type="subunit">
    <text evidence="7">Homodimer. Within each dimer, one monomer is responsible for RNA recognition and catalysis, while the other monomer binds to the replacement base PreQ1.</text>
</comment>
<sequence length="385" mass="43197">MRLYTSAKKDENQVTDKFSFEVIKTDPETGARAGIFHTPHGDIETPVYMSVGTQATVKGVLPRDLKEAGSQIILANTYHLYMRPGHELVKAAGGLHKFMNWDRPILTDSGGFQVFSLAKLNNIKDEGVWFNSHIDGSKHFFTPEKVMEIENALGADIIMQFDECSEYGVDHKYAERALDRTVRWLERCAKAHKNEDQALFPIVQGNFYKDLRLASVEAAKPFAKYGLGIGGLSVGEPKPLMYELLDAMQPVLPANVPRYLMGVGSPDCLIEGVMRGIDMFDCVLATRVARNGTALTSKGKVVVRNAAYKEDFTPLDDECDCYCCKHYTKAYLRHLVNAGEMLSSMLLSLHNITFLNRLMKDLRRAILEGGLKEFREEFYAKYGGN</sequence>
<feature type="binding site" evidence="7">
    <location>
        <position position="204"/>
    </location>
    <ligand>
        <name>substrate</name>
    </ligand>
</feature>
<dbReference type="GO" id="GO:0008616">
    <property type="term" value="P:tRNA queuosine(34) biosynthetic process"/>
    <property type="evidence" value="ECO:0007669"/>
    <property type="project" value="UniProtKB-UniRule"/>
</dbReference>
<keyword evidence="7" id="KW-0479">Metal-binding</keyword>
<keyword evidence="4 7" id="KW-0671">Queuosine biosynthesis</keyword>
<evidence type="ECO:0000259" key="8">
    <source>
        <dbReference type="Pfam" id="PF01702"/>
    </source>
</evidence>
<feature type="binding site" evidence="7">
    <location>
        <position position="350"/>
    </location>
    <ligand>
        <name>Zn(2+)</name>
        <dbReference type="ChEBI" id="CHEBI:29105"/>
    </ligand>
</feature>
<dbReference type="InterPro" id="IPR004803">
    <property type="entry name" value="TGT"/>
</dbReference>
<dbReference type="Proteomes" id="UP000886750">
    <property type="component" value="Unassembled WGS sequence"/>
</dbReference>
<keyword evidence="5 7" id="KW-0862">Zinc</keyword>
<dbReference type="Pfam" id="PF01702">
    <property type="entry name" value="TGT"/>
    <property type="match status" value="1"/>
</dbReference>
<dbReference type="NCBIfam" id="TIGR00449">
    <property type="entry name" value="tgt_general"/>
    <property type="match status" value="1"/>
</dbReference>
<dbReference type="EMBL" id="DXCQ01000025">
    <property type="protein sequence ID" value="HIY96549.1"/>
    <property type="molecule type" value="Genomic_DNA"/>
</dbReference>
<dbReference type="AlphaFoldDB" id="A0A9D1ZYX8"/>
<comment type="pathway">
    <text evidence="7">tRNA modification; tRNA-queuosine biosynthesis.</text>
</comment>
<dbReference type="EC" id="2.4.2.29" evidence="7"/>
<dbReference type="PANTHER" id="PTHR46499:SF1">
    <property type="entry name" value="QUEUINE TRNA-RIBOSYLTRANSFERASE"/>
    <property type="match status" value="1"/>
</dbReference>
<protein>
    <recommendedName>
        <fullName evidence="7">Queuine tRNA-ribosyltransferase</fullName>
        <ecNumber evidence="7">2.4.2.29</ecNumber>
    </recommendedName>
    <alternativeName>
        <fullName evidence="7">Guanine insertion enzyme</fullName>
    </alternativeName>
    <alternativeName>
        <fullName evidence="7">tRNA-guanine transglycosylase</fullName>
    </alternativeName>
</protein>
<gene>
    <name evidence="7 9" type="primary">tgt</name>
    <name evidence="9" type="ORF">H9729_02565</name>
</gene>
<comment type="cofactor">
    <cofactor evidence="7">
        <name>Zn(2+)</name>
        <dbReference type="ChEBI" id="CHEBI:29105"/>
    </cofactor>
    <text evidence="7">Binds 1 zinc ion per subunit.</text>
</comment>
<reference evidence="9" key="2">
    <citation type="submission" date="2021-04" db="EMBL/GenBank/DDBJ databases">
        <authorList>
            <person name="Gilroy R."/>
        </authorList>
    </citation>
    <scope>NUCLEOTIDE SEQUENCE</scope>
    <source>
        <strain evidence="9">1345</strain>
    </source>
</reference>
<comment type="catalytic activity">
    <reaction evidence="6 7">
        <text>7-aminomethyl-7-carbaguanine + guanosine(34) in tRNA = 7-aminomethyl-7-carbaguanosine(34) in tRNA + guanine</text>
        <dbReference type="Rhea" id="RHEA:24104"/>
        <dbReference type="Rhea" id="RHEA-COMP:10341"/>
        <dbReference type="Rhea" id="RHEA-COMP:10342"/>
        <dbReference type="ChEBI" id="CHEBI:16235"/>
        <dbReference type="ChEBI" id="CHEBI:58703"/>
        <dbReference type="ChEBI" id="CHEBI:74269"/>
        <dbReference type="ChEBI" id="CHEBI:82833"/>
        <dbReference type="EC" id="2.4.2.29"/>
    </reaction>
</comment>
<evidence type="ECO:0000256" key="2">
    <source>
        <dbReference type="ARBA" id="ARBA00022679"/>
    </source>
</evidence>
<reference evidence="9" key="1">
    <citation type="journal article" date="2021" name="PeerJ">
        <title>Extensive microbial diversity within the chicken gut microbiome revealed by metagenomics and culture.</title>
        <authorList>
            <person name="Gilroy R."/>
            <person name="Ravi A."/>
            <person name="Getino M."/>
            <person name="Pursley I."/>
            <person name="Horton D.L."/>
            <person name="Alikhan N.F."/>
            <person name="Baker D."/>
            <person name="Gharbi K."/>
            <person name="Hall N."/>
            <person name="Watson M."/>
            <person name="Adriaenssens E.M."/>
            <person name="Foster-Nyarko E."/>
            <person name="Jarju S."/>
            <person name="Secka A."/>
            <person name="Antonio M."/>
            <person name="Oren A."/>
            <person name="Chaudhuri R.R."/>
            <person name="La Ragione R."/>
            <person name="Hildebrand F."/>
            <person name="Pallen M.J."/>
        </authorList>
    </citation>
    <scope>NUCLEOTIDE SEQUENCE</scope>
    <source>
        <strain evidence="9">1345</strain>
    </source>
</reference>
<dbReference type="FunFam" id="3.20.20.105:FF:000001">
    <property type="entry name" value="Queuine tRNA-ribosyltransferase"/>
    <property type="match status" value="1"/>
</dbReference>
<feature type="binding site" evidence="7">
    <location>
        <position position="231"/>
    </location>
    <ligand>
        <name>substrate</name>
    </ligand>
</feature>
<comment type="caution">
    <text evidence="9">The sequence shown here is derived from an EMBL/GenBank/DDBJ whole genome shotgun (WGS) entry which is preliminary data.</text>
</comment>
<dbReference type="InterPro" id="IPR002616">
    <property type="entry name" value="tRNA_ribo_trans-like"/>
</dbReference>
<organism evidence="9 10">
    <name type="scientific">Candidatus Borkfalkia excrementigallinarum</name>
    <dbReference type="NCBI Taxonomy" id="2838506"/>
    <lineage>
        <taxon>Bacteria</taxon>
        <taxon>Bacillati</taxon>
        <taxon>Bacillota</taxon>
        <taxon>Clostridia</taxon>
        <taxon>Christensenellales</taxon>
        <taxon>Christensenellaceae</taxon>
        <taxon>Candidatus Borkfalkia</taxon>
    </lineage>
</organism>
<evidence type="ECO:0000256" key="1">
    <source>
        <dbReference type="ARBA" id="ARBA00022676"/>
    </source>
</evidence>
<evidence type="ECO:0000256" key="3">
    <source>
        <dbReference type="ARBA" id="ARBA00022694"/>
    </source>
</evidence>
<dbReference type="InterPro" id="IPR036511">
    <property type="entry name" value="TGT-like_sf"/>
</dbReference>
<dbReference type="NCBIfam" id="TIGR00430">
    <property type="entry name" value="Q_tRNA_tgt"/>
    <property type="match status" value="1"/>
</dbReference>
<evidence type="ECO:0000256" key="5">
    <source>
        <dbReference type="ARBA" id="ARBA00022833"/>
    </source>
</evidence>
<evidence type="ECO:0000313" key="9">
    <source>
        <dbReference type="EMBL" id="HIY96549.1"/>
    </source>
</evidence>